<reference evidence="3" key="1">
    <citation type="submission" date="2013-09" db="EMBL/GenBank/DDBJ databases">
        <title>Corchorus olitorius genome sequencing.</title>
        <authorList>
            <person name="Alam M."/>
            <person name="Haque M.S."/>
            <person name="Islam M.S."/>
            <person name="Emdad E.M."/>
            <person name="Islam M.M."/>
            <person name="Ahmed B."/>
            <person name="Halim A."/>
            <person name="Hossen Q.M.M."/>
            <person name="Hossain M.Z."/>
            <person name="Ahmed R."/>
            <person name="Khan M.M."/>
            <person name="Islam R."/>
            <person name="Rashid M.M."/>
            <person name="Khan S.A."/>
            <person name="Rahman M.S."/>
            <person name="Alam M."/>
            <person name="Yahiya A.S."/>
            <person name="Khan M.S."/>
            <person name="Azam M.S."/>
            <person name="Haque T."/>
            <person name="Lashkar M.Z.H."/>
            <person name="Akhand A.I."/>
            <person name="Morshed G."/>
            <person name="Roy S."/>
            <person name="Uddin K.S."/>
            <person name="Rabeya T."/>
            <person name="Hossain A.S."/>
            <person name="Chowdhury A."/>
            <person name="Snigdha A.R."/>
            <person name="Mortoza M.S."/>
            <person name="Matin S.A."/>
            <person name="Hoque S.M.E."/>
            <person name="Islam M.K."/>
            <person name="Roy D.K."/>
            <person name="Haider R."/>
            <person name="Moosa M.M."/>
            <person name="Elias S.M."/>
            <person name="Hasan A.M."/>
            <person name="Jahan S."/>
            <person name="Shafiuddin M."/>
            <person name="Mahmood N."/>
            <person name="Shommy N.S."/>
        </authorList>
    </citation>
    <scope>NUCLEOTIDE SEQUENCE [LARGE SCALE GENOMIC DNA]</scope>
    <source>
        <strain evidence="3">cv. O-4</strain>
    </source>
</reference>
<dbReference type="EMBL" id="AWUE01005346">
    <property type="protein sequence ID" value="OMP13028.1"/>
    <property type="molecule type" value="Genomic_DNA"/>
</dbReference>
<dbReference type="EMBL" id="AWUE01002311">
    <property type="protein sequence ID" value="OMP14045.1"/>
    <property type="molecule type" value="Genomic_DNA"/>
</dbReference>
<gene>
    <name evidence="2" type="ORF">COLO4_00376</name>
    <name evidence="1" type="ORF">COLO4_02406</name>
</gene>
<comment type="caution">
    <text evidence="1">The sequence shown here is derived from an EMBL/GenBank/DDBJ whole genome shotgun (WGS) entry which is preliminary data.</text>
</comment>
<accession>A0A1R3L174</accession>
<proteinExistence type="predicted"/>
<evidence type="ECO:0000313" key="2">
    <source>
        <dbReference type="EMBL" id="OMP14045.1"/>
    </source>
</evidence>
<organism evidence="1 3">
    <name type="scientific">Corchorus olitorius</name>
    <dbReference type="NCBI Taxonomy" id="93759"/>
    <lineage>
        <taxon>Eukaryota</taxon>
        <taxon>Viridiplantae</taxon>
        <taxon>Streptophyta</taxon>
        <taxon>Embryophyta</taxon>
        <taxon>Tracheophyta</taxon>
        <taxon>Spermatophyta</taxon>
        <taxon>Magnoliopsida</taxon>
        <taxon>eudicotyledons</taxon>
        <taxon>Gunneridae</taxon>
        <taxon>Pentapetalae</taxon>
        <taxon>rosids</taxon>
        <taxon>malvids</taxon>
        <taxon>Malvales</taxon>
        <taxon>Malvaceae</taxon>
        <taxon>Grewioideae</taxon>
        <taxon>Apeibeae</taxon>
        <taxon>Corchorus</taxon>
    </lineage>
</organism>
<reference evidence="1" key="3">
    <citation type="journal article" date="2017" name="Nat. Plants">
        <title>Comparative genomics of two jute species and insight into fibre biogenesis.</title>
        <authorList>
            <person name="Islam M.S."/>
            <person name="Saito J.A."/>
            <person name="Emdad E.M."/>
            <person name="Ahmed B."/>
            <person name="Islam M.M."/>
            <person name="Halim A."/>
            <person name="Hossen Q.M."/>
            <person name="Hossain M.Z."/>
            <person name="Ahmed R."/>
            <person name="Hossain M.S."/>
            <person name="Kabir S.M."/>
            <person name="Khan M.S."/>
            <person name="Khan M.M."/>
            <person name="Hasan R."/>
            <person name="Aktar N."/>
            <person name="Honi U."/>
            <person name="Islam R."/>
            <person name="Rashid M.M."/>
            <person name="Wan X."/>
            <person name="Hou S."/>
            <person name="Haque T."/>
            <person name="Azam M.S."/>
            <person name="Moosa M.M."/>
            <person name="Elias S.M."/>
            <person name="Hasan A.M."/>
            <person name="Mahmood N."/>
            <person name="Shafiuddin M."/>
            <person name="Shahid S."/>
            <person name="Shommu N.S."/>
            <person name="Jahan S."/>
            <person name="Roy S."/>
            <person name="Chowdhury A."/>
            <person name="Akhand A.I."/>
            <person name="Nisho G.M."/>
            <person name="Uddin K.S."/>
            <person name="Rabeya T."/>
            <person name="Hoque S.M."/>
            <person name="Snigdha A.R."/>
            <person name="Mortoza S."/>
            <person name="Matin S.A."/>
            <person name="Islam M.K."/>
            <person name="Lashkar M.Z."/>
            <person name="Zaman M."/>
            <person name="Yuryev A."/>
            <person name="Uddin M.K."/>
            <person name="Rahman M.S."/>
            <person name="Haque M.S."/>
            <person name="Alam M.M."/>
            <person name="Khan H."/>
            <person name="Alam M."/>
        </authorList>
    </citation>
    <scope>NUCLEOTIDE SEQUENCE</scope>
    <source>
        <tissue evidence="1">Whole seedlings</tissue>
    </source>
</reference>
<dbReference type="Proteomes" id="UP000187203">
    <property type="component" value="Unassembled WGS sequence"/>
</dbReference>
<evidence type="ECO:0000313" key="1">
    <source>
        <dbReference type="EMBL" id="OMP13028.1"/>
    </source>
</evidence>
<name>A0A1R3L174_9ROSI</name>
<dbReference type="AlphaFoldDB" id="A0A1R3L174"/>
<dbReference type="STRING" id="93759.A0A1R3L174"/>
<protein>
    <submittedName>
        <fullName evidence="1">Uncharacterized protein</fullName>
    </submittedName>
</protein>
<sequence length="98" mass="11226">MNWIRLSGLACCLELRFIMPPPSPLGFEARKALIETLQKKKLYRGAKNNKMRLGLCLGTRTGNLLTYFCNPEIRTRASIVFKELLLNCWGMRSPDSYS</sequence>
<reference evidence="1" key="2">
    <citation type="submission" date="2013-09" db="EMBL/GenBank/DDBJ databases">
        <authorList>
            <person name="Alam M."/>
            <person name="Haque M.S."/>
            <person name="Islam M.S."/>
            <person name="Emdad E.M."/>
            <person name="Islam M.M."/>
            <person name="Ahmed B."/>
            <person name="Halim A."/>
            <person name="Hossen Q.M.M."/>
            <person name="Hossain M.Z."/>
            <person name="Ahmed R."/>
            <person name="Khan M.M."/>
            <person name="Islam R."/>
            <person name="Rashid M.M."/>
            <person name="Khan S.A."/>
            <person name="Rahman M.S."/>
            <person name="Alam M."/>
            <person name="Yahiya A.S."/>
            <person name="Khan M.S."/>
            <person name="Azam M.S."/>
            <person name="Haque T."/>
            <person name="Lashkar M.Z.H."/>
            <person name="Akhand A.I."/>
            <person name="Morshed G."/>
            <person name="Roy S."/>
            <person name="Uddin K.S."/>
            <person name="Rabeya T."/>
            <person name="Hossain A.S."/>
            <person name="Chowdhury A."/>
            <person name="Snigdha A.R."/>
            <person name="Mortoza M.S."/>
            <person name="Matin S.A."/>
            <person name="Hoque S.M.E."/>
            <person name="Islam M.K."/>
            <person name="Roy D.K."/>
            <person name="Haider R."/>
            <person name="Moosa M.M."/>
            <person name="Elias S.M."/>
            <person name="Hasan A.M."/>
            <person name="Jahan S."/>
            <person name="Shafiuddin M."/>
            <person name="Mahmood N."/>
            <person name="Shommy N.S."/>
        </authorList>
    </citation>
    <scope>NUCLEOTIDE SEQUENCE</scope>
    <source>
        <tissue evidence="1">Whole seedlings</tissue>
    </source>
</reference>
<evidence type="ECO:0000313" key="3">
    <source>
        <dbReference type="Proteomes" id="UP000187203"/>
    </source>
</evidence>
<keyword evidence="3" id="KW-1185">Reference proteome</keyword>